<dbReference type="Gene3D" id="3.40.250.10">
    <property type="entry name" value="Rhodanese-like domain"/>
    <property type="match status" value="2"/>
</dbReference>
<evidence type="ECO:0000313" key="5">
    <source>
        <dbReference type="Proteomes" id="UP000831796"/>
    </source>
</evidence>
<keyword evidence="2" id="KW-0677">Repeat</keyword>
<evidence type="ECO:0000256" key="1">
    <source>
        <dbReference type="ARBA" id="ARBA00022679"/>
    </source>
</evidence>
<keyword evidence="1" id="KW-0808">Transferase</keyword>
<dbReference type="KEGG" id="hcu:MUN79_22720"/>
<keyword evidence="5" id="KW-1185">Reference proteome</keyword>
<dbReference type="Pfam" id="PF00581">
    <property type="entry name" value="Rhodanese"/>
    <property type="match status" value="2"/>
</dbReference>
<feature type="domain" description="Rhodanese" evidence="3">
    <location>
        <begin position="164"/>
        <end position="202"/>
    </location>
</feature>
<dbReference type="CDD" id="cd01448">
    <property type="entry name" value="TST_Repeat_1"/>
    <property type="match status" value="1"/>
</dbReference>
<protein>
    <submittedName>
        <fullName evidence="4">Sulfurtransferase</fullName>
    </submittedName>
</protein>
<feature type="domain" description="Rhodanese" evidence="3">
    <location>
        <begin position="15"/>
        <end position="133"/>
    </location>
</feature>
<evidence type="ECO:0000259" key="3">
    <source>
        <dbReference type="PROSITE" id="PS50206"/>
    </source>
</evidence>
<dbReference type="PROSITE" id="PS50206">
    <property type="entry name" value="RHODANESE_3"/>
    <property type="match status" value="2"/>
</dbReference>
<organism evidence="4 5">
    <name type="scientific">Hymenobacter cellulosilyticus</name>
    <dbReference type="NCBI Taxonomy" id="2932248"/>
    <lineage>
        <taxon>Bacteria</taxon>
        <taxon>Pseudomonadati</taxon>
        <taxon>Bacteroidota</taxon>
        <taxon>Cytophagia</taxon>
        <taxon>Cytophagales</taxon>
        <taxon>Hymenobacteraceae</taxon>
        <taxon>Hymenobacter</taxon>
    </lineage>
</organism>
<dbReference type="AlphaFoldDB" id="A0A8T9Q1W1"/>
<dbReference type="PANTHER" id="PTHR11364:SF27">
    <property type="entry name" value="SULFURTRANSFERASE"/>
    <property type="match status" value="1"/>
</dbReference>
<proteinExistence type="predicted"/>
<dbReference type="InterPro" id="IPR001307">
    <property type="entry name" value="Thiosulphate_STrfase_CS"/>
</dbReference>
<evidence type="ECO:0000256" key="2">
    <source>
        <dbReference type="ARBA" id="ARBA00022737"/>
    </source>
</evidence>
<dbReference type="GO" id="GO:0004792">
    <property type="term" value="F:thiosulfate-cyanide sulfurtransferase activity"/>
    <property type="evidence" value="ECO:0007669"/>
    <property type="project" value="InterPro"/>
</dbReference>
<dbReference type="PROSITE" id="PS00380">
    <property type="entry name" value="RHODANESE_1"/>
    <property type="match status" value="1"/>
</dbReference>
<name>A0A8T9Q1W1_9BACT</name>
<reference evidence="4" key="1">
    <citation type="submission" date="2022-04" db="EMBL/GenBank/DDBJ databases">
        <title>Hymenobacter sp. isolated from the air.</title>
        <authorList>
            <person name="Won M."/>
            <person name="Lee C.-M."/>
            <person name="Woen H.-Y."/>
            <person name="Kwon S.-W."/>
        </authorList>
    </citation>
    <scope>NUCLEOTIDE SEQUENCE</scope>
    <source>
        <strain evidence="4">5116S-3</strain>
    </source>
</reference>
<dbReference type="Proteomes" id="UP000831796">
    <property type="component" value="Chromosome"/>
</dbReference>
<dbReference type="InterPro" id="IPR045078">
    <property type="entry name" value="TST/MPST-like"/>
</dbReference>
<dbReference type="SUPFAM" id="SSF52821">
    <property type="entry name" value="Rhodanese/Cell cycle control phosphatase"/>
    <property type="match status" value="2"/>
</dbReference>
<sequence>MLPLLSAQELRQRLATESLVLLDARSGPEARARYQAAHLPGALFVDLEHDLARPTDNAAQGGRHPLPPVRDFAHLLGCLGISPETPVVVYDDKNGANAAARVWWMLRSAGHAAVQVLDGGLDAALAAGLTTTDAVEQAHPVAPYSLTGWQLPLASTDKVREASETGSALIIDVREAPRYRGETEPIDLVAGHIPGARNVPFAGNLTAAGQYLPAPSCARNMKPCWMAAPPSRLSCTAARASRPATRCWLSSRPGWACPASTWAPGVNGRAMTFPKQRAKSKAERPR</sequence>
<dbReference type="InterPro" id="IPR001763">
    <property type="entry name" value="Rhodanese-like_dom"/>
</dbReference>
<evidence type="ECO:0000313" key="4">
    <source>
        <dbReference type="EMBL" id="UOQ71407.1"/>
    </source>
</evidence>
<accession>A0A8T9Q1W1</accession>
<gene>
    <name evidence="4" type="ORF">MUN79_22720</name>
</gene>
<dbReference type="SMART" id="SM00450">
    <property type="entry name" value="RHOD"/>
    <property type="match status" value="2"/>
</dbReference>
<dbReference type="PANTHER" id="PTHR11364">
    <property type="entry name" value="THIOSULFATE SULFERTANSFERASE"/>
    <property type="match status" value="1"/>
</dbReference>
<dbReference type="EMBL" id="CP095046">
    <property type="protein sequence ID" value="UOQ71407.1"/>
    <property type="molecule type" value="Genomic_DNA"/>
</dbReference>
<dbReference type="InterPro" id="IPR036873">
    <property type="entry name" value="Rhodanese-like_dom_sf"/>
</dbReference>